<sequence length="217" mass="23383">MDYSEGDEKASQPTGRLQPDQEAVVAEQLAKSKMAPHDIEKCLTGLRKSEYGAGIAKYISEGKLSHLPGYSELLSQCKQVSKASDMSPAVYMAMEHAADLQARGVKGLAFEWKVPGDGLDLDVLVRSGDRIEYGAQLKDVNSASSLNSATRGIAEKQLIGNIDGQKVAILDVHDTKAALTDKILGRIAHRARITNATFVLRFRDGSITVPANGPTYP</sequence>
<keyword evidence="3" id="KW-1185">Reference proteome</keyword>
<reference evidence="2 3" key="1">
    <citation type="submission" date="2015-10" db="EMBL/GenBank/DDBJ databases">
        <title>Draft genome sequence of Streptomyces longwoodensis DSM 41677, type strain for the species Streptomyces longwoodensis.</title>
        <authorList>
            <person name="Ruckert C."/>
            <person name="Winkler A."/>
            <person name="Kalinowski J."/>
            <person name="Kampfer P."/>
            <person name="Glaeser S."/>
        </authorList>
    </citation>
    <scope>NUCLEOTIDE SEQUENCE [LARGE SCALE GENOMIC DNA]</scope>
    <source>
        <strain evidence="2 3">DSM 41677</strain>
    </source>
</reference>
<organism evidence="2 3">
    <name type="scientific">Streptomyces longwoodensis</name>
    <dbReference type="NCBI Taxonomy" id="68231"/>
    <lineage>
        <taxon>Bacteria</taxon>
        <taxon>Bacillati</taxon>
        <taxon>Actinomycetota</taxon>
        <taxon>Actinomycetes</taxon>
        <taxon>Kitasatosporales</taxon>
        <taxon>Streptomycetaceae</taxon>
        <taxon>Streptomyces</taxon>
    </lineage>
</organism>
<name>A0A117QK69_9ACTN</name>
<dbReference type="EMBL" id="LMWS01000068">
    <property type="protein sequence ID" value="KUN32848.1"/>
    <property type="molecule type" value="Genomic_DNA"/>
</dbReference>
<dbReference type="AlphaFoldDB" id="A0A117QK69"/>
<gene>
    <name evidence="2" type="ORF">AQJ30_36340</name>
</gene>
<feature type="compositionally biased region" description="Basic and acidic residues" evidence="1">
    <location>
        <begin position="1"/>
        <end position="10"/>
    </location>
</feature>
<accession>A0A117QK69</accession>
<evidence type="ECO:0000313" key="2">
    <source>
        <dbReference type="EMBL" id="KUN32848.1"/>
    </source>
</evidence>
<feature type="region of interest" description="Disordered" evidence="1">
    <location>
        <begin position="1"/>
        <end position="23"/>
    </location>
</feature>
<comment type="caution">
    <text evidence="2">The sequence shown here is derived from an EMBL/GenBank/DDBJ whole genome shotgun (WGS) entry which is preliminary data.</text>
</comment>
<evidence type="ECO:0000313" key="3">
    <source>
        <dbReference type="Proteomes" id="UP000053271"/>
    </source>
</evidence>
<evidence type="ECO:0000256" key="1">
    <source>
        <dbReference type="SAM" id="MobiDB-lite"/>
    </source>
</evidence>
<protein>
    <submittedName>
        <fullName evidence="2">Uncharacterized protein</fullName>
    </submittedName>
</protein>
<proteinExistence type="predicted"/>
<dbReference type="Proteomes" id="UP000053271">
    <property type="component" value="Unassembled WGS sequence"/>
</dbReference>
<dbReference type="STRING" id="68231.AQJ30_36340"/>